<evidence type="ECO:0000256" key="2">
    <source>
        <dbReference type="ARBA" id="ARBA00023163"/>
    </source>
</evidence>
<dbReference type="Proteomes" id="UP001612928">
    <property type="component" value="Unassembled WGS sequence"/>
</dbReference>
<organism evidence="6 7">
    <name type="scientific">Nonomuraea indica</name>
    <dbReference type="NCBI Taxonomy" id="1581193"/>
    <lineage>
        <taxon>Bacteria</taxon>
        <taxon>Bacillati</taxon>
        <taxon>Actinomycetota</taxon>
        <taxon>Actinomycetes</taxon>
        <taxon>Streptosporangiales</taxon>
        <taxon>Streptosporangiaceae</taxon>
        <taxon>Nonomuraea</taxon>
    </lineage>
</organism>
<evidence type="ECO:0000256" key="3">
    <source>
        <dbReference type="SAM" id="MobiDB-lite"/>
    </source>
</evidence>
<keyword evidence="1" id="KW-0805">Transcription regulation</keyword>
<protein>
    <submittedName>
        <fullName evidence="6">Anti-sigma factor family protein</fullName>
    </submittedName>
</protein>
<keyword evidence="4" id="KW-0812">Transmembrane</keyword>
<feature type="transmembrane region" description="Helical" evidence="4">
    <location>
        <begin position="131"/>
        <end position="152"/>
    </location>
</feature>
<feature type="region of interest" description="Disordered" evidence="3">
    <location>
        <begin position="54"/>
        <end position="108"/>
    </location>
</feature>
<keyword evidence="7" id="KW-1185">Reference proteome</keyword>
<comment type="caution">
    <text evidence="6">The sequence shown here is derived from an EMBL/GenBank/DDBJ whole genome shotgun (WGS) entry which is preliminary data.</text>
</comment>
<dbReference type="InterPro" id="IPR041916">
    <property type="entry name" value="Anti_sigma_zinc_sf"/>
</dbReference>
<proteinExistence type="predicted"/>
<dbReference type="InterPro" id="IPR027383">
    <property type="entry name" value="Znf_put"/>
</dbReference>
<evidence type="ECO:0000256" key="4">
    <source>
        <dbReference type="SAM" id="Phobius"/>
    </source>
</evidence>
<name>A0ABW8A111_9ACTN</name>
<keyword evidence="2" id="KW-0804">Transcription</keyword>
<evidence type="ECO:0000313" key="7">
    <source>
        <dbReference type="Proteomes" id="UP001612928"/>
    </source>
</evidence>
<dbReference type="RefSeq" id="WP_397019824.1">
    <property type="nucleotide sequence ID" value="NZ_JBITMB010000002.1"/>
</dbReference>
<accession>A0ABW8A111</accession>
<evidence type="ECO:0000256" key="1">
    <source>
        <dbReference type="ARBA" id="ARBA00023015"/>
    </source>
</evidence>
<dbReference type="Pfam" id="PF13490">
    <property type="entry name" value="zf-HC2"/>
    <property type="match status" value="1"/>
</dbReference>
<dbReference type="Gene3D" id="1.10.10.1320">
    <property type="entry name" value="Anti-sigma factor, zinc-finger domain"/>
    <property type="match status" value="1"/>
</dbReference>
<feature type="domain" description="Putative zinc-finger" evidence="5">
    <location>
        <begin position="10"/>
        <end position="37"/>
    </location>
</feature>
<reference evidence="6 7" key="1">
    <citation type="submission" date="2024-10" db="EMBL/GenBank/DDBJ databases">
        <title>The Natural Products Discovery Center: Release of the First 8490 Sequenced Strains for Exploring Actinobacteria Biosynthetic Diversity.</title>
        <authorList>
            <person name="Kalkreuter E."/>
            <person name="Kautsar S.A."/>
            <person name="Yang D."/>
            <person name="Bader C.D."/>
            <person name="Teijaro C.N."/>
            <person name="Fluegel L."/>
            <person name="Davis C.M."/>
            <person name="Simpson J.R."/>
            <person name="Lauterbach L."/>
            <person name="Steele A.D."/>
            <person name="Gui C."/>
            <person name="Meng S."/>
            <person name="Li G."/>
            <person name="Viehrig K."/>
            <person name="Ye F."/>
            <person name="Su P."/>
            <person name="Kiefer A.F."/>
            <person name="Nichols A."/>
            <person name="Cepeda A.J."/>
            <person name="Yan W."/>
            <person name="Fan B."/>
            <person name="Jiang Y."/>
            <person name="Adhikari A."/>
            <person name="Zheng C.-J."/>
            <person name="Schuster L."/>
            <person name="Cowan T.M."/>
            <person name="Smanski M.J."/>
            <person name="Chevrette M.G."/>
            <person name="De Carvalho L.P.S."/>
            <person name="Shen B."/>
        </authorList>
    </citation>
    <scope>NUCLEOTIDE SEQUENCE [LARGE SCALE GENOMIC DNA]</scope>
    <source>
        <strain evidence="6 7">NPDC049503</strain>
    </source>
</reference>
<sequence>MTSRVEHTDVGAYALGLLEEDDKRAFEAHLYECPPCRAELQDLAGVAVALDGLGPLTDEPPVPRAGAGRRARRAGARVEARGQRRGPGFGEDHEEGPGEPRWAAGGAAPSEAGVVDLMRRRRAADRRTRRGTVVIGLAAAVTLVAGGLTVGMQVGGGMPATQVATGQDPHMGPAEQFYADGDPVAGVGAGGVNGGLVVESKAWGTHAALRLAGVKGPLECELVSVSKSGVRRVMTGWSVPPAGYGVPGQPQPLYMHGGSASPLDDIDRFEVVTTTGRTLLTVEV</sequence>
<evidence type="ECO:0000313" key="6">
    <source>
        <dbReference type="EMBL" id="MFI7440113.1"/>
    </source>
</evidence>
<gene>
    <name evidence="6" type="ORF">ACIBP5_09145</name>
</gene>
<evidence type="ECO:0000259" key="5">
    <source>
        <dbReference type="Pfam" id="PF13490"/>
    </source>
</evidence>
<keyword evidence="4" id="KW-0472">Membrane</keyword>
<dbReference type="EMBL" id="JBITMB010000002">
    <property type="protein sequence ID" value="MFI7440113.1"/>
    <property type="molecule type" value="Genomic_DNA"/>
</dbReference>
<keyword evidence="4" id="KW-1133">Transmembrane helix</keyword>